<protein>
    <submittedName>
        <fullName evidence="2">DUF3887 domain-containing protein</fullName>
    </submittedName>
</protein>
<sequence length="139" mass="15720">MKKTFVLLLSSLMIFSLSACQKAVEPSDAPDENVIIQNATEYFEQMCSGDFETIYNALPEGVKKQTKSAQTIQDSWDEAVTKAGGLPEDSEPEVSCYRPEHTEQIRVEFVIPCEKGDFKVFINYDSNGNLYNYVVWKNS</sequence>
<organism evidence="2 3">
    <name type="scientific">Tissierella simiarum</name>
    <dbReference type="NCBI Taxonomy" id="2841534"/>
    <lineage>
        <taxon>Bacteria</taxon>
        <taxon>Bacillati</taxon>
        <taxon>Bacillota</taxon>
        <taxon>Tissierellia</taxon>
        <taxon>Tissierellales</taxon>
        <taxon>Tissierellaceae</taxon>
        <taxon>Tissierella</taxon>
    </lineage>
</organism>
<feature type="chain" id="PRO_5046150626" evidence="1">
    <location>
        <begin position="20"/>
        <end position="139"/>
    </location>
</feature>
<dbReference type="PROSITE" id="PS51257">
    <property type="entry name" value="PROKAR_LIPOPROTEIN"/>
    <property type="match status" value="1"/>
</dbReference>
<evidence type="ECO:0000313" key="2">
    <source>
        <dbReference type="EMBL" id="MBU5439328.1"/>
    </source>
</evidence>
<feature type="signal peptide" evidence="1">
    <location>
        <begin position="1"/>
        <end position="19"/>
    </location>
</feature>
<dbReference type="EMBL" id="JAHLPM010000014">
    <property type="protein sequence ID" value="MBU5439328.1"/>
    <property type="molecule type" value="Genomic_DNA"/>
</dbReference>
<name>A0ABS6EAX3_9FIRM</name>
<keyword evidence="3" id="KW-1185">Reference proteome</keyword>
<reference evidence="2 3" key="1">
    <citation type="submission" date="2021-06" db="EMBL/GenBank/DDBJ databases">
        <authorList>
            <person name="Sun Q."/>
            <person name="Li D."/>
        </authorList>
    </citation>
    <scope>NUCLEOTIDE SEQUENCE [LARGE SCALE GENOMIC DNA]</scope>
    <source>
        <strain evidence="2 3">MSJ-40</strain>
    </source>
</reference>
<proteinExistence type="predicted"/>
<keyword evidence="1" id="KW-0732">Signal</keyword>
<evidence type="ECO:0000313" key="3">
    <source>
        <dbReference type="Proteomes" id="UP000749471"/>
    </source>
</evidence>
<accession>A0ABS6EAX3</accession>
<gene>
    <name evidence="2" type="ORF">KQI42_14990</name>
</gene>
<dbReference type="RefSeq" id="WP_216521038.1">
    <property type="nucleotide sequence ID" value="NZ_JAHLPM010000014.1"/>
</dbReference>
<evidence type="ECO:0000256" key="1">
    <source>
        <dbReference type="SAM" id="SignalP"/>
    </source>
</evidence>
<comment type="caution">
    <text evidence="2">The sequence shown here is derived from an EMBL/GenBank/DDBJ whole genome shotgun (WGS) entry which is preliminary data.</text>
</comment>
<dbReference type="Proteomes" id="UP000749471">
    <property type="component" value="Unassembled WGS sequence"/>
</dbReference>